<gene>
    <name evidence="1" type="ORF">GWI33_013458</name>
</gene>
<name>A0A834MBK2_RHYFE</name>
<keyword evidence="2" id="KW-1185">Reference proteome</keyword>
<organism evidence="1 2">
    <name type="scientific">Rhynchophorus ferrugineus</name>
    <name type="common">Red palm weevil</name>
    <name type="synonym">Curculio ferrugineus</name>
    <dbReference type="NCBI Taxonomy" id="354439"/>
    <lineage>
        <taxon>Eukaryota</taxon>
        <taxon>Metazoa</taxon>
        <taxon>Ecdysozoa</taxon>
        <taxon>Arthropoda</taxon>
        <taxon>Hexapoda</taxon>
        <taxon>Insecta</taxon>
        <taxon>Pterygota</taxon>
        <taxon>Neoptera</taxon>
        <taxon>Endopterygota</taxon>
        <taxon>Coleoptera</taxon>
        <taxon>Polyphaga</taxon>
        <taxon>Cucujiformia</taxon>
        <taxon>Curculionidae</taxon>
        <taxon>Dryophthorinae</taxon>
        <taxon>Rhynchophorus</taxon>
    </lineage>
</organism>
<protein>
    <submittedName>
        <fullName evidence="1">Uncharacterized protein</fullName>
    </submittedName>
</protein>
<accession>A0A834MBK2</accession>
<comment type="caution">
    <text evidence="1">The sequence shown here is derived from an EMBL/GenBank/DDBJ whole genome shotgun (WGS) entry which is preliminary data.</text>
</comment>
<dbReference type="EMBL" id="JAACXV010013267">
    <property type="protein sequence ID" value="KAF7273855.1"/>
    <property type="molecule type" value="Genomic_DNA"/>
</dbReference>
<dbReference type="Proteomes" id="UP000625711">
    <property type="component" value="Unassembled WGS sequence"/>
</dbReference>
<dbReference type="AlphaFoldDB" id="A0A834MBK2"/>
<sequence>MASSPAALQRARRFTFAGARSLYAACIRDTSCRRPFDVRSETSVPICRSPDFWIPGDVLKTREKPPVWLAAEEMSKGHSFKACVFTSPLLKRL</sequence>
<evidence type="ECO:0000313" key="2">
    <source>
        <dbReference type="Proteomes" id="UP000625711"/>
    </source>
</evidence>
<evidence type="ECO:0000313" key="1">
    <source>
        <dbReference type="EMBL" id="KAF7273855.1"/>
    </source>
</evidence>
<proteinExistence type="predicted"/>
<reference evidence="1" key="1">
    <citation type="submission" date="2020-08" db="EMBL/GenBank/DDBJ databases">
        <title>Genome sequencing and assembly of the red palm weevil Rhynchophorus ferrugineus.</title>
        <authorList>
            <person name="Dias G.B."/>
            <person name="Bergman C.M."/>
            <person name="Manee M."/>
        </authorList>
    </citation>
    <scope>NUCLEOTIDE SEQUENCE</scope>
    <source>
        <strain evidence="1">AA-2017</strain>
        <tissue evidence="1">Whole larva</tissue>
    </source>
</reference>